<dbReference type="Gene3D" id="1.10.357.10">
    <property type="entry name" value="Tetracycline Repressor, domain 2"/>
    <property type="match status" value="1"/>
</dbReference>
<dbReference type="SUPFAM" id="SSF46689">
    <property type="entry name" value="Homeodomain-like"/>
    <property type="match status" value="1"/>
</dbReference>
<evidence type="ECO:0000256" key="1">
    <source>
        <dbReference type="ARBA" id="ARBA00023125"/>
    </source>
</evidence>
<dbReference type="PANTHER" id="PTHR43479:SF11">
    <property type="entry name" value="ACREF_ENVCD OPERON REPRESSOR-RELATED"/>
    <property type="match status" value="1"/>
</dbReference>
<feature type="domain" description="HTH tetR-type" evidence="3">
    <location>
        <begin position="12"/>
        <end position="72"/>
    </location>
</feature>
<organism evidence="4 5">
    <name type="scientific">Parachitinimonas caeni</name>
    <dbReference type="NCBI Taxonomy" id="3031301"/>
    <lineage>
        <taxon>Bacteria</taxon>
        <taxon>Pseudomonadati</taxon>
        <taxon>Pseudomonadota</taxon>
        <taxon>Betaproteobacteria</taxon>
        <taxon>Neisseriales</taxon>
        <taxon>Chitinibacteraceae</taxon>
        <taxon>Parachitinimonas</taxon>
    </lineage>
</organism>
<dbReference type="EMBL" id="JARRAF010000011">
    <property type="protein sequence ID" value="MDK2124680.1"/>
    <property type="molecule type" value="Genomic_DNA"/>
</dbReference>
<protein>
    <submittedName>
        <fullName evidence="4">TetR family transcriptional regulator</fullName>
    </submittedName>
</protein>
<dbReference type="Proteomes" id="UP001172778">
    <property type="component" value="Unassembled WGS sequence"/>
</dbReference>
<evidence type="ECO:0000313" key="4">
    <source>
        <dbReference type="EMBL" id="MDK2124680.1"/>
    </source>
</evidence>
<dbReference type="PROSITE" id="PS50977">
    <property type="entry name" value="HTH_TETR_2"/>
    <property type="match status" value="1"/>
</dbReference>
<dbReference type="InterPro" id="IPR009057">
    <property type="entry name" value="Homeodomain-like_sf"/>
</dbReference>
<comment type="caution">
    <text evidence="4">The sequence shown here is derived from an EMBL/GenBank/DDBJ whole genome shotgun (WGS) entry which is preliminary data.</text>
</comment>
<dbReference type="PRINTS" id="PR00455">
    <property type="entry name" value="HTHTETR"/>
</dbReference>
<name>A0ABT7DX89_9NEIS</name>
<feature type="DNA-binding region" description="H-T-H motif" evidence="2">
    <location>
        <begin position="35"/>
        <end position="54"/>
    </location>
</feature>
<keyword evidence="5" id="KW-1185">Reference proteome</keyword>
<dbReference type="PANTHER" id="PTHR43479">
    <property type="entry name" value="ACREF/ENVCD OPERON REPRESSOR-RELATED"/>
    <property type="match status" value="1"/>
</dbReference>
<proteinExistence type="predicted"/>
<gene>
    <name evidence="4" type="ORF">PZA18_11515</name>
</gene>
<evidence type="ECO:0000313" key="5">
    <source>
        <dbReference type="Proteomes" id="UP001172778"/>
    </source>
</evidence>
<sequence length="217" mass="24690">MKQRAIADEDKQARRDSLLAAARSLYLEDTRQLPAVSRIAEAAGLAKGTVYLYFQTKEEIFTALLDQEFSALLDRLTEHFLTASGTPWERVNLFLEFYAKYLQEHPEFLRLAAMANSVLEQNLAQDHVYNFKLQLAQRLERTGNALESALSVLETGSGARLMVRTYALTLGLWQLLDYPDAMREVMMRPALRLLAPDFATELTSALKQFWRGVLADQ</sequence>
<dbReference type="Pfam" id="PF00440">
    <property type="entry name" value="TetR_N"/>
    <property type="match status" value="1"/>
</dbReference>
<reference evidence="4" key="1">
    <citation type="submission" date="2023-03" db="EMBL/GenBank/DDBJ databases">
        <title>Chitinimonas shenzhenensis gen. nov., sp. nov., a novel member of family Burkholderiaceae isolated from activated sludge collected in Shen Zhen, China.</title>
        <authorList>
            <person name="Wang X."/>
        </authorList>
    </citation>
    <scope>NUCLEOTIDE SEQUENCE</scope>
    <source>
        <strain evidence="4">DQS-5</strain>
    </source>
</reference>
<dbReference type="RefSeq" id="WP_284100990.1">
    <property type="nucleotide sequence ID" value="NZ_JARRAF010000011.1"/>
</dbReference>
<dbReference type="InterPro" id="IPR001647">
    <property type="entry name" value="HTH_TetR"/>
</dbReference>
<accession>A0ABT7DX89</accession>
<dbReference type="Pfam" id="PF17929">
    <property type="entry name" value="TetR_C_34"/>
    <property type="match status" value="1"/>
</dbReference>
<dbReference type="InterPro" id="IPR041483">
    <property type="entry name" value="TetR_C_34"/>
</dbReference>
<evidence type="ECO:0000256" key="2">
    <source>
        <dbReference type="PROSITE-ProRule" id="PRU00335"/>
    </source>
</evidence>
<keyword evidence="1 2" id="KW-0238">DNA-binding</keyword>
<evidence type="ECO:0000259" key="3">
    <source>
        <dbReference type="PROSITE" id="PS50977"/>
    </source>
</evidence>
<dbReference type="InterPro" id="IPR050624">
    <property type="entry name" value="HTH-type_Tx_Regulator"/>
</dbReference>